<name>A0A381SE39_9ZZZZ</name>
<dbReference type="AlphaFoldDB" id="A0A381SE39"/>
<dbReference type="EMBL" id="UINC01002816">
    <property type="protein sequence ID" value="SVA00567.1"/>
    <property type="molecule type" value="Genomic_DNA"/>
</dbReference>
<gene>
    <name evidence="1" type="ORF">METZ01_LOCUS53421</name>
</gene>
<evidence type="ECO:0000313" key="1">
    <source>
        <dbReference type="EMBL" id="SVA00567.1"/>
    </source>
</evidence>
<proteinExistence type="predicted"/>
<accession>A0A381SE39</accession>
<reference evidence="1" key="1">
    <citation type="submission" date="2018-05" db="EMBL/GenBank/DDBJ databases">
        <authorList>
            <person name="Lanie J.A."/>
            <person name="Ng W.-L."/>
            <person name="Kazmierczak K.M."/>
            <person name="Andrzejewski T.M."/>
            <person name="Davidsen T.M."/>
            <person name="Wayne K.J."/>
            <person name="Tettelin H."/>
            <person name="Glass J.I."/>
            <person name="Rusch D."/>
            <person name="Podicherti R."/>
            <person name="Tsui H.-C.T."/>
            <person name="Winkler M.E."/>
        </authorList>
    </citation>
    <scope>NUCLEOTIDE SEQUENCE</scope>
</reference>
<sequence>MLGEYYELVPSSKSFYMFINSTIVSDKSFH</sequence>
<organism evidence="1">
    <name type="scientific">marine metagenome</name>
    <dbReference type="NCBI Taxonomy" id="408172"/>
    <lineage>
        <taxon>unclassified sequences</taxon>
        <taxon>metagenomes</taxon>
        <taxon>ecological metagenomes</taxon>
    </lineage>
</organism>
<protein>
    <submittedName>
        <fullName evidence="1">Uncharacterized protein</fullName>
    </submittedName>
</protein>